<dbReference type="EMBL" id="CACRTK010000019">
    <property type="protein sequence ID" value="VYT59496.1"/>
    <property type="molecule type" value="Genomic_DNA"/>
</dbReference>
<dbReference type="Gene3D" id="2.70.150.10">
    <property type="entry name" value="Calcium-transporting ATPase, cytoplasmic transduction domain A"/>
    <property type="match status" value="1"/>
</dbReference>
<dbReference type="EC" id="3.6.3.8" evidence="14"/>
<dbReference type="Pfam" id="PF00122">
    <property type="entry name" value="E1-E2_ATPase"/>
    <property type="match status" value="1"/>
</dbReference>
<name>A0A6N2Y0L1_LACRH</name>
<dbReference type="PRINTS" id="PR00120">
    <property type="entry name" value="HATPASE"/>
</dbReference>
<keyword evidence="7" id="KW-0067">ATP-binding</keyword>
<accession>A0A6N2Y0L1</accession>
<dbReference type="FunFam" id="3.40.50.1000:FF:000193">
    <property type="entry name" value="Plasma membrane calcium-transporting ATPase 2"/>
    <property type="match status" value="1"/>
</dbReference>
<dbReference type="PROSITE" id="PS00154">
    <property type="entry name" value="ATPASE_E1_E2"/>
    <property type="match status" value="1"/>
</dbReference>
<gene>
    <name evidence="14" type="ORF">LRLFYP97_00831</name>
</gene>
<proteinExistence type="inferred from homology"/>
<dbReference type="GO" id="GO:0006883">
    <property type="term" value="P:intracellular sodium ion homeostasis"/>
    <property type="evidence" value="ECO:0007669"/>
    <property type="project" value="TreeGrafter"/>
</dbReference>
<dbReference type="SFLD" id="SFLDS00003">
    <property type="entry name" value="Haloacid_Dehalogenase"/>
    <property type="match status" value="1"/>
</dbReference>
<evidence type="ECO:0000256" key="10">
    <source>
        <dbReference type="ARBA" id="ARBA00022989"/>
    </source>
</evidence>
<dbReference type="Gene3D" id="3.40.50.1000">
    <property type="entry name" value="HAD superfamily/HAD-like"/>
    <property type="match status" value="1"/>
</dbReference>
<keyword evidence="5 12" id="KW-0812">Transmembrane</keyword>
<feature type="transmembrane region" description="Helical" evidence="12">
    <location>
        <begin position="714"/>
        <end position="737"/>
    </location>
</feature>
<dbReference type="InterPro" id="IPR008250">
    <property type="entry name" value="ATPase_P-typ_transduc_dom_A_sf"/>
</dbReference>
<dbReference type="GO" id="GO:0005524">
    <property type="term" value="F:ATP binding"/>
    <property type="evidence" value="ECO:0007669"/>
    <property type="project" value="UniProtKB-KW"/>
</dbReference>
<dbReference type="PANTHER" id="PTHR43294">
    <property type="entry name" value="SODIUM/POTASSIUM-TRANSPORTING ATPASE SUBUNIT ALPHA"/>
    <property type="match status" value="1"/>
</dbReference>
<dbReference type="GO" id="GO:0005391">
    <property type="term" value="F:P-type sodium:potassium-exchanging transporter activity"/>
    <property type="evidence" value="ECO:0007669"/>
    <property type="project" value="TreeGrafter"/>
</dbReference>
<dbReference type="NCBIfam" id="TIGR01494">
    <property type="entry name" value="ATPase_P-type"/>
    <property type="match status" value="2"/>
</dbReference>
<dbReference type="SUPFAM" id="SSF81653">
    <property type="entry name" value="Calcium ATPase, transduction domain A"/>
    <property type="match status" value="1"/>
</dbReference>
<organism evidence="14">
    <name type="scientific">Lacticaseibacillus rhamnosus</name>
    <name type="common">Lactobacillus rhamnosus</name>
    <dbReference type="NCBI Taxonomy" id="47715"/>
    <lineage>
        <taxon>Bacteria</taxon>
        <taxon>Bacillati</taxon>
        <taxon>Bacillota</taxon>
        <taxon>Bacilli</taxon>
        <taxon>Lactobacillales</taxon>
        <taxon>Lactobacillaceae</taxon>
        <taxon>Lacticaseibacillus</taxon>
    </lineage>
</organism>
<keyword evidence="9" id="KW-1278">Translocase</keyword>
<keyword evidence="14" id="KW-0378">Hydrolase</keyword>
<dbReference type="InterPro" id="IPR023298">
    <property type="entry name" value="ATPase_P-typ_TM_dom_sf"/>
</dbReference>
<evidence type="ECO:0000259" key="13">
    <source>
        <dbReference type="SMART" id="SM00831"/>
    </source>
</evidence>
<dbReference type="Pfam" id="PF00702">
    <property type="entry name" value="Hydrolase"/>
    <property type="match status" value="1"/>
</dbReference>
<feature type="transmembrane region" description="Helical" evidence="12">
    <location>
        <begin position="816"/>
        <end position="835"/>
    </location>
</feature>
<evidence type="ECO:0000256" key="4">
    <source>
        <dbReference type="ARBA" id="ARBA00022553"/>
    </source>
</evidence>
<evidence type="ECO:0000256" key="9">
    <source>
        <dbReference type="ARBA" id="ARBA00022967"/>
    </source>
</evidence>
<dbReference type="AlphaFoldDB" id="A0A6N2Y0L1"/>
<dbReference type="GO" id="GO:1990573">
    <property type="term" value="P:potassium ion import across plasma membrane"/>
    <property type="evidence" value="ECO:0007669"/>
    <property type="project" value="TreeGrafter"/>
</dbReference>
<dbReference type="GO" id="GO:0005886">
    <property type="term" value="C:plasma membrane"/>
    <property type="evidence" value="ECO:0007669"/>
    <property type="project" value="UniProtKB-SubCell"/>
</dbReference>
<dbReference type="SUPFAM" id="SSF81665">
    <property type="entry name" value="Calcium ATPase, transmembrane domain M"/>
    <property type="match status" value="1"/>
</dbReference>
<dbReference type="InterPro" id="IPR023214">
    <property type="entry name" value="HAD_sf"/>
</dbReference>
<feature type="transmembrane region" description="Helical" evidence="12">
    <location>
        <begin position="325"/>
        <end position="346"/>
    </location>
</feature>
<protein>
    <submittedName>
        <fullName evidence="14">Calcium-transporting ATPase 1</fullName>
        <ecNumber evidence="14">3.6.3.8</ecNumber>
    </submittedName>
</protein>
<dbReference type="InterPro" id="IPR036412">
    <property type="entry name" value="HAD-like_sf"/>
</dbReference>
<reference evidence="14" key="1">
    <citation type="submission" date="2019-11" db="EMBL/GenBank/DDBJ databases">
        <authorList>
            <person name="Feng L."/>
        </authorList>
    </citation>
    <scope>NUCLEOTIDE SEQUENCE</scope>
    <source>
        <strain evidence="14">LrhamnosusLFYP97</strain>
    </source>
</reference>
<dbReference type="InterPro" id="IPR050510">
    <property type="entry name" value="Cation_transp_ATPase_P-type"/>
</dbReference>
<dbReference type="GO" id="GO:1902600">
    <property type="term" value="P:proton transmembrane transport"/>
    <property type="evidence" value="ECO:0007669"/>
    <property type="project" value="TreeGrafter"/>
</dbReference>
<dbReference type="SFLD" id="SFLDG00002">
    <property type="entry name" value="C1.7:_P-type_atpase_like"/>
    <property type="match status" value="1"/>
</dbReference>
<feature type="transmembrane region" description="Helical" evidence="12">
    <location>
        <begin position="885"/>
        <end position="902"/>
    </location>
</feature>
<dbReference type="GO" id="GO:0016887">
    <property type="term" value="F:ATP hydrolysis activity"/>
    <property type="evidence" value="ECO:0007669"/>
    <property type="project" value="InterPro"/>
</dbReference>
<evidence type="ECO:0000256" key="2">
    <source>
        <dbReference type="ARBA" id="ARBA00005675"/>
    </source>
</evidence>
<evidence type="ECO:0000256" key="8">
    <source>
        <dbReference type="ARBA" id="ARBA00022842"/>
    </source>
</evidence>
<sequence length="927" mass="99719">MVRSNNYALQHKILQAPHHYVTVIKSKYEDNSTPERIEHMPTPTTKDLTLLTPSDLAADFDTDLTTGLTTNAAAKRRQEDGPNQLTAAKKPSLWRQIGHHLSDITSLILLFAVALSAYLALTTDSDWTKTIVIGSIVILNVAIALYQEHSAEKALAALKAMTVQTVTVVREGKTQTIAAADLVRGDLMLLKAGDAVAADARLIHSQDLETDEAVLTGESSAVAKSAAPLTEVPDDLGDAVNRLFSGTAITSGKASAIVTATGMQTELGKIASLLNQTQKQATPLAKRLNALGKRLSLVAILGGALTMLLSMLYHQETLTESLMLGVSLAIAAVPETLPVIVTLSLAHGVQKMAKRHAIIRQVTAVETIGNVNVIASDKTGTLTQNQMTVTHFWPFREALQKVTDQPLSTNQQQFLTYLGLATNARLTKQGEPDIGDATELAIVRLLAHYGLNRDDLETRYPRIAESPFSSDKKTMATLHKTPDGHFLAIIKGAADRIAFSNDHWHEEATAIHDQMTAQALRVLAAGYQQFENDPGADWETQLTAVQPSGLIGLIDPPRPEVPAAIQAAKDAGIITVMITGDHLVTATAIAKDIGILDHGQRAITGHDLSQMSDEALAADILQIRVFARTTPTDKIRIVKAWQQQQAVVAMTGDGVNDAPALKAADAGIAMGITGTDVAKNAADMVLTDDNFATIIDAVAQGRTVYQNILKAVEFLISVNFAQIFTMLIAVLVGWGAIMTPEQLLIVNVLADGIPGFFLSRELAEPGIMRLKPIPKKASIFTSGLGKRVAVRTTTYVGLILGVYALGRFGLSANQPIVGMTMLFLTLAIGSMLDIFPIKTRGRLNRAAFTVNPILTGSLLGTITLILLLATVAPLQQVFRLAPLNLGQWLIVLAVIWLPMLVVEGYKRRQHRDELAAWQQSELIGGAE</sequence>
<dbReference type="InterPro" id="IPR006068">
    <property type="entry name" value="ATPase_P-typ_cation-transptr_C"/>
</dbReference>
<dbReference type="FunFam" id="2.70.150.10:FF:000160">
    <property type="entry name" value="Sarcoplasmic/endoplasmic reticulum calcium ATPase 1"/>
    <property type="match status" value="1"/>
</dbReference>
<dbReference type="SMART" id="SM00831">
    <property type="entry name" value="Cation_ATPase_N"/>
    <property type="match status" value="1"/>
</dbReference>
<dbReference type="Pfam" id="PF00689">
    <property type="entry name" value="Cation_ATPase_C"/>
    <property type="match status" value="1"/>
</dbReference>
<feature type="transmembrane region" description="Helical" evidence="12">
    <location>
        <begin position="295"/>
        <end position="313"/>
    </location>
</feature>
<evidence type="ECO:0000256" key="6">
    <source>
        <dbReference type="ARBA" id="ARBA00022741"/>
    </source>
</evidence>
<feature type="transmembrane region" description="Helical" evidence="12">
    <location>
        <begin position="104"/>
        <end position="121"/>
    </location>
</feature>
<dbReference type="InterPro" id="IPR001757">
    <property type="entry name" value="P_typ_ATPase"/>
</dbReference>
<dbReference type="InterPro" id="IPR059000">
    <property type="entry name" value="ATPase_P-type_domA"/>
</dbReference>
<dbReference type="InterPro" id="IPR023299">
    <property type="entry name" value="ATPase_P-typ_cyto_dom_N"/>
</dbReference>
<feature type="domain" description="Cation-transporting P-type ATPase N-terminal" evidence="13">
    <location>
        <begin position="47"/>
        <end position="121"/>
    </location>
</feature>
<dbReference type="GO" id="GO:0030007">
    <property type="term" value="P:intracellular potassium ion homeostasis"/>
    <property type="evidence" value="ECO:0007669"/>
    <property type="project" value="TreeGrafter"/>
</dbReference>
<feature type="transmembrane region" description="Helical" evidence="12">
    <location>
        <begin position="784"/>
        <end position="804"/>
    </location>
</feature>
<evidence type="ECO:0000256" key="1">
    <source>
        <dbReference type="ARBA" id="ARBA00004651"/>
    </source>
</evidence>
<dbReference type="Gene3D" id="3.40.1110.10">
    <property type="entry name" value="Calcium-transporting ATPase, cytoplasmic domain N"/>
    <property type="match status" value="1"/>
</dbReference>
<dbReference type="Gene3D" id="1.20.1110.10">
    <property type="entry name" value="Calcium-transporting ATPase, transmembrane domain"/>
    <property type="match status" value="1"/>
</dbReference>
<dbReference type="SUPFAM" id="SSF56784">
    <property type="entry name" value="HAD-like"/>
    <property type="match status" value="1"/>
</dbReference>
<feature type="transmembrane region" description="Helical" evidence="12">
    <location>
        <begin position="743"/>
        <end position="763"/>
    </location>
</feature>
<evidence type="ECO:0000256" key="7">
    <source>
        <dbReference type="ARBA" id="ARBA00022840"/>
    </source>
</evidence>
<evidence type="ECO:0000256" key="11">
    <source>
        <dbReference type="ARBA" id="ARBA00023136"/>
    </source>
</evidence>
<dbReference type="SUPFAM" id="SSF81660">
    <property type="entry name" value="Metal cation-transporting ATPase, ATP-binding domain N"/>
    <property type="match status" value="1"/>
</dbReference>
<dbReference type="InterPro" id="IPR018303">
    <property type="entry name" value="ATPase_P-typ_P_site"/>
</dbReference>
<evidence type="ECO:0000256" key="12">
    <source>
        <dbReference type="SAM" id="Phobius"/>
    </source>
</evidence>
<comment type="subcellular location">
    <subcellularLocation>
        <location evidence="1">Cell membrane</location>
        <topology evidence="1">Multi-pass membrane protein</topology>
    </subcellularLocation>
</comment>
<feature type="transmembrane region" description="Helical" evidence="12">
    <location>
        <begin position="127"/>
        <end position="146"/>
    </location>
</feature>
<keyword evidence="11 12" id="KW-0472">Membrane</keyword>
<keyword evidence="10 12" id="KW-1133">Transmembrane helix</keyword>
<evidence type="ECO:0000313" key="14">
    <source>
        <dbReference type="EMBL" id="VYT59496.1"/>
    </source>
</evidence>
<keyword evidence="6" id="KW-0547">Nucleotide-binding</keyword>
<dbReference type="PANTHER" id="PTHR43294:SF21">
    <property type="entry name" value="CATION TRANSPORTING ATPASE"/>
    <property type="match status" value="1"/>
</dbReference>
<dbReference type="InterPro" id="IPR044492">
    <property type="entry name" value="P_typ_ATPase_HD_dom"/>
</dbReference>
<dbReference type="PRINTS" id="PR00119">
    <property type="entry name" value="CATATPASE"/>
</dbReference>
<evidence type="ECO:0000256" key="5">
    <source>
        <dbReference type="ARBA" id="ARBA00022692"/>
    </source>
</evidence>
<keyword evidence="8" id="KW-0460">Magnesium</keyword>
<evidence type="ECO:0000256" key="3">
    <source>
        <dbReference type="ARBA" id="ARBA00022475"/>
    </source>
</evidence>
<dbReference type="Pfam" id="PF00690">
    <property type="entry name" value="Cation_ATPase_N"/>
    <property type="match status" value="1"/>
</dbReference>
<dbReference type="GO" id="GO:0036376">
    <property type="term" value="P:sodium ion export across plasma membrane"/>
    <property type="evidence" value="ECO:0007669"/>
    <property type="project" value="TreeGrafter"/>
</dbReference>
<keyword evidence="3" id="KW-1003">Cell membrane</keyword>
<dbReference type="SFLD" id="SFLDF00027">
    <property type="entry name" value="p-type_atpase"/>
    <property type="match status" value="1"/>
</dbReference>
<dbReference type="InterPro" id="IPR004014">
    <property type="entry name" value="ATPase_P-typ_cation-transptr_N"/>
</dbReference>
<keyword evidence="4" id="KW-0597">Phosphoprotein</keyword>
<comment type="similarity">
    <text evidence="2">Belongs to the cation transport ATPase (P-type) (TC 3.A.3) family. Type IIA subfamily.</text>
</comment>
<feature type="transmembrane region" description="Helical" evidence="12">
    <location>
        <begin position="847"/>
        <end position="873"/>
    </location>
</feature>